<evidence type="ECO:0000313" key="7">
    <source>
        <dbReference type="Proteomes" id="UP000002039"/>
    </source>
</evidence>
<sequence>MAEGDLPTCLNLVSKCQELARTLDPNATANNEQVKDKYRNASEYCLEYIEGPYVVEMKWGYYDMAHCYLDPFPPEYYVGFLAQPEVKQALGVPVNHTETSPVVGQSFIMTGDYTRNGMEGYTSEIGYLLDSGVQVALVYGDRDYACNWVGGKVVSLAVNYSQSDAFKMAGYEEIVLSNHTNRAWVACASTGTIHSLVYTSRATWFLRISQSLRWNYSVHHFSILTSQRGRQTYDAIEVLDYRPRKLHAYGKSTCSAISNVLLLVHVFIMC</sequence>
<dbReference type="SUPFAM" id="SSF53474">
    <property type="entry name" value="alpha/beta-Hydrolases"/>
    <property type="match status" value="1"/>
</dbReference>
<keyword evidence="7" id="KW-1185">Reference proteome</keyword>
<dbReference type="InterPro" id="IPR029058">
    <property type="entry name" value="AB_hydrolase_fold"/>
</dbReference>
<dbReference type="EMBL" id="EQ999980">
    <property type="protein sequence ID" value="EEQ92059.2"/>
    <property type="molecule type" value="Genomic_DNA"/>
</dbReference>
<keyword evidence="4" id="KW-0378">Hydrolase</keyword>
<keyword evidence="5" id="KW-0325">Glycoprotein</keyword>
<accession>A0ABP2F7H1</accession>
<organism evidence="6 7">
    <name type="scientific">Ajellomyces dermatitidis (strain ER-3 / ATCC MYA-2586)</name>
    <name type="common">Blastomyces dermatitidis</name>
    <dbReference type="NCBI Taxonomy" id="559297"/>
    <lineage>
        <taxon>Eukaryota</taxon>
        <taxon>Fungi</taxon>
        <taxon>Dikarya</taxon>
        <taxon>Ascomycota</taxon>
        <taxon>Pezizomycotina</taxon>
        <taxon>Eurotiomycetes</taxon>
        <taxon>Eurotiomycetidae</taxon>
        <taxon>Onygenales</taxon>
        <taxon>Ajellomycetaceae</taxon>
        <taxon>Blastomyces</taxon>
    </lineage>
</organism>
<dbReference type="Gene3D" id="3.40.50.1820">
    <property type="entry name" value="alpha/beta hydrolase"/>
    <property type="match status" value="1"/>
</dbReference>
<evidence type="ECO:0000256" key="4">
    <source>
        <dbReference type="ARBA" id="ARBA00022801"/>
    </source>
</evidence>
<evidence type="ECO:0000256" key="3">
    <source>
        <dbReference type="ARBA" id="ARBA00022670"/>
    </source>
</evidence>
<dbReference type="Proteomes" id="UP000002039">
    <property type="component" value="Unassembled WGS sequence"/>
</dbReference>
<dbReference type="Pfam" id="PF00450">
    <property type="entry name" value="Peptidase_S10"/>
    <property type="match status" value="1"/>
</dbReference>
<comment type="similarity">
    <text evidence="1">Belongs to the peptidase S10 family.</text>
</comment>
<proteinExistence type="inferred from homology"/>
<evidence type="ECO:0000256" key="1">
    <source>
        <dbReference type="ARBA" id="ARBA00009431"/>
    </source>
</evidence>
<evidence type="ECO:0000256" key="5">
    <source>
        <dbReference type="ARBA" id="ARBA00023180"/>
    </source>
</evidence>
<evidence type="ECO:0000313" key="6">
    <source>
        <dbReference type="EMBL" id="EEQ92059.2"/>
    </source>
</evidence>
<dbReference type="GeneID" id="69028954"/>
<dbReference type="GO" id="GO:0004180">
    <property type="term" value="F:carboxypeptidase activity"/>
    <property type="evidence" value="ECO:0007669"/>
    <property type="project" value="UniProtKB-KW"/>
</dbReference>
<keyword evidence="2 6" id="KW-0121">Carboxypeptidase</keyword>
<keyword evidence="3" id="KW-0645">Protease</keyword>
<name>A0ABP2F7H1_AJEDR</name>
<protein>
    <submittedName>
        <fullName evidence="6">Carboxypeptidase S1</fullName>
    </submittedName>
</protein>
<reference evidence="7" key="1">
    <citation type="journal article" date="2015" name="PLoS Genet.">
        <title>The dynamic genome and transcriptome of the human fungal pathogen Blastomyces and close relative Emmonsia.</title>
        <authorList>
            <person name="Munoz J.F."/>
            <person name="Gauthier G.M."/>
            <person name="Desjardins C.A."/>
            <person name="Gallo J.E."/>
            <person name="Holder J."/>
            <person name="Sullivan T.D."/>
            <person name="Marty A.J."/>
            <person name="Carmen J.C."/>
            <person name="Chen Z."/>
            <person name="Ding L."/>
            <person name="Gujja S."/>
            <person name="Magrini V."/>
            <person name="Misas E."/>
            <person name="Mitreva M."/>
            <person name="Priest M."/>
            <person name="Saif S."/>
            <person name="Whiston E.A."/>
            <person name="Young S."/>
            <person name="Zeng Q."/>
            <person name="Goldman W.E."/>
            <person name="Mardis E.R."/>
            <person name="Taylor J.W."/>
            <person name="McEwen J.G."/>
            <person name="Clay O.K."/>
            <person name="Klein B.S."/>
            <person name="Cuomo C.A."/>
        </authorList>
    </citation>
    <scope>NUCLEOTIDE SEQUENCE [LARGE SCALE GENOMIC DNA]</scope>
    <source>
        <strain evidence="7">ER-3 / ATCC MYA-2586</strain>
    </source>
</reference>
<dbReference type="InterPro" id="IPR001563">
    <property type="entry name" value="Peptidase_S10"/>
</dbReference>
<evidence type="ECO:0000256" key="2">
    <source>
        <dbReference type="ARBA" id="ARBA00022645"/>
    </source>
</evidence>
<dbReference type="RefSeq" id="XP_045278471.1">
    <property type="nucleotide sequence ID" value="XM_045422958.1"/>
</dbReference>
<gene>
    <name evidence="6" type="ORF">BDCG_07179</name>
</gene>